<feature type="transmembrane region" description="Helical" evidence="1">
    <location>
        <begin position="12"/>
        <end position="33"/>
    </location>
</feature>
<dbReference type="EMBL" id="JARBDR010000141">
    <property type="protein sequence ID" value="KAJ8319747.1"/>
    <property type="molecule type" value="Genomic_DNA"/>
</dbReference>
<gene>
    <name evidence="2" type="ORF">KUTeg_001334</name>
</gene>
<feature type="transmembrane region" description="Helical" evidence="1">
    <location>
        <begin position="105"/>
        <end position="132"/>
    </location>
</feature>
<evidence type="ECO:0000256" key="1">
    <source>
        <dbReference type="SAM" id="Phobius"/>
    </source>
</evidence>
<dbReference type="PANTHER" id="PTHR11360">
    <property type="entry name" value="MONOCARBOXYLATE TRANSPORTER"/>
    <property type="match status" value="1"/>
</dbReference>
<feature type="non-terminal residue" evidence="2">
    <location>
        <position position="148"/>
    </location>
</feature>
<dbReference type="InterPro" id="IPR036259">
    <property type="entry name" value="MFS_trans_sf"/>
</dbReference>
<dbReference type="InterPro" id="IPR050327">
    <property type="entry name" value="Proton-linked_MCT"/>
</dbReference>
<reference evidence="2 3" key="1">
    <citation type="submission" date="2022-12" db="EMBL/GenBank/DDBJ databases">
        <title>Chromosome-level genome of Tegillarca granosa.</title>
        <authorList>
            <person name="Kim J."/>
        </authorList>
    </citation>
    <scope>NUCLEOTIDE SEQUENCE [LARGE SCALE GENOMIC DNA]</scope>
    <source>
        <strain evidence="2">Teg-2019</strain>
        <tissue evidence="2">Adductor muscle</tissue>
    </source>
</reference>
<protein>
    <submittedName>
        <fullName evidence="2">Uncharacterized protein</fullName>
    </submittedName>
</protein>
<accession>A0ABQ9FR28</accession>
<proteinExistence type="predicted"/>
<keyword evidence="1" id="KW-1133">Transmembrane helix</keyword>
<dbReference type="PANTHER" id="PTHR11360:SF284">
    <property type="entry name" value="EG:103B4.3 PROTEIN-RELATED"/>
    <property type="match status" value="1"/>
</dbReference>
<keyword evidence="1" id="KW-0812">Transmembrane</keyword>
<organism evidence="2 3">
    <name type="scientific">Tegillarca granosa</name>
    <name type="common">Malaysian cockle</name>
    <name type="synonym">Anadara granosa</name>
    <dbReference type="NCBI Taxonomy" id="220873"/>
    <lineage>
        <taxon>Eukaryota</taxon>
        <taxon>Metazoa</taxon>
        <taxon>Spiralia</taxon>
        <taxon>Lophotrochozoa</taxon>
        <taxon>Mollusca</taxon>
        <taxon>Bivalvia</taxon>
        <taxon>Autobranchia</taxon>
        <taxon>Pteriomorphia</taxon>
        <taxon>Arcoida</taxon>
        <taxon>Arcoidea</taxon>
        <taxon>Arcidae</taxon>
        <taxon>Tegillarca</taxon>
    </lineage>
</organism>
<evidence type="ECO:0000313" key="2">
    <source>
        <dbReference type="EMBL" id="KAJ8319747.1"/>
    </source>
</evidence>
<keyword evidence="3" id="KW-1185">Reference proteome</keyword>
<sequence length="148" mass="16241">MFASVLECYSKQICYCNLTFTFGIGVYLTFLHFPRYVILKKTPLLEAAFVLTLAGGCGTISQVLTGIVGNFYRVPEMLLYGGSFGLIGISTLLLPLYSFGYSGQMFYALTLGLFSGNCYPLFNSITVLFVGVENPAKAYGMEMFLMAS</sequence>
<keyword evidence="1" id="KW-0472">Membrane</keyword>
<name>A0ABQ9FR28_TEGGR</name>
<evidence type="ECO:0000313" key="3">
    <source>
        <dbReference type="Proteomes" id="UP001217089"/>
    </source>
</evidence>
<comment type="caution">
    <text evidence="2">The sequence shown here is derived from an EMBL/GenBank/DDBJ whole genome shotgun (WGS) entry which is preliminary data.</text>
</comment>
<feature type="transmembrane region" description="Helical" evidence="1">
    <location>
        <begin position="77"/>
        <end position="99"/>
    </location>
</feature>
<dbReference type="SUPFAM" id="SSF103473">
    <property type="entry name" value="MFS general substrate transporter"/>
    <property type="match status" value="1"/>
</dbReference>
<dbReference type="Proteomes" id="UP001217089">
    <property type="component" value="Unassembled WGS sequence"/>
</dbReference>
<feature type="transmembrane region" description="Helical" evidence="1">
    <location>
        <begin position="45"/>
        <end position="65"/>
    </location>
</feature>